<dbReference type="RefSeq" id="WP_209379374.1">
    <property type="nucleotide sequence ID" value="NZ_JAGIZB010000008.1"/>
</dbReference>
<proteinExistence type="predicted"/>
<gene>
    <name evidence="2" type="ORF">J8J14_10070</name>
</gene>
<keyword evidence="3" id="KW-1185">Reference proteome</keyword>
<dbReference type="Proteomes" id="UP000681594">
    <property type="component" value="Unassembled WGS sequence"/>
</dbReference>
<dbReference type="Pfam" id="PF13480">
    <property type="entry name" value="Acetyltransf_6"/>
    <property type="match status" value="1"/>
</dbReference>
<evidence type="ECO:0000259" key="1">
    <source>
        <dbReference type="Pfam" id="PF13480"/>
    </source>
</evidence>
<accession>A0ABS4ADN8</accession>
<dbReference type="InterPro" id="IPR038740">
    <property type="entry name" value="BioF2-like_GNAT_dom"/>
</dbReference>
<sequence>MLLPLMEREGRRSSLTTPYTISWRPLPAAGSSAAMLREAGRDLSRLVRHSAPWRFDAVDATAPGLAPLIEGIRSGGVAVLQHDHFGNWHEAFPSGTNWDAYLGARDPALRTTIRRKLARAARITDFTLIDAPGAGIEAGIADYEAVRDRSWKPYEPNPGFDAVLMRMAAAQGALRLGVLRDAAAGTPMAAQYWIRSGERAYLLKLAHDEARRADSPGTVLTALMIRHLLTEGVRELDFGRGDDPYKRLWVGCRRQRIGLILASPLTLGGLAAVARHGAGRARRAVRARLGRGAA</sequence>
<protein>
    <submittedName>
        <fullName evidence="2">GNAT family N-acetyltransferase</fullName>
    </submittedName>
</protein>
<evidence type="ECO:0000313" key="2">
    <source>
        <dbReference type="EMBL" id="MBP0445125.1"/>
    </source>
</evidence>
<dbReference type="Gene3D" id="3.40.630.30">
    <property type="match status" value="1"/>
</dbReference>
<reference evidence="2 3" key="1">
    <citation type="submission" date="2021-03" db="EMBL/GenBank/DDBJ databases">
        <authorList>
            <person name="So Y."/>
        </authorList>
    </citation>
    <scope>NUCLEOTIDE SEQUENCE [LARGE SCALE GENOMIC DNA]</scope>
    <source>
        <strain evidence="2 3">SSH11</strain>
    </source>
</reference>
<name>A0ABS4ADN8_9PROT</name>
<feature type="domain" description="BioF2-like acetyltransferase" evidence="1">
    <location>
        <begin position="109"/>
        <end position="247"/>
    </location>
</feature>
<dbReference type="EMBL" id="JAGIZB010000008">
    <property type="protein sequence ID" value="MBP0445125.1"/>
    <property type="molecule type" value="Genomic_DNA"/>
</dbReference>
<evidence type="ECO:0000313" key="3">
    <source>
        <dbReference type="Proteomes" id="UP000681594"/>
    </source>
</evidence>
<comment type="caution">
    <text evidence="2">The sequence shown here is derived from an EMBL/GenBank/DDBJ whole genome shotgun (WGS) entry which is preliminary data.</text>
</comment>
<organism evidence="2 3">
    <name type="scientific">Pararoseomonas baculiformis</name>
    <dbReference type="NCBI Taxonomy" id="2820812"/>
    <lineage>
        <taxon>Bacteria</taxon>
        <taxon>Pseudomonadati</taxon>
        <taxon>Pseudomonadota</taxon>
        <taxon>Alphaproteobacteria</taxon>
        <taxon>Acetobacterales</taxon>
        <taxon>Acetobacteraceae</taxon>
        <taxon>Pararoseomonas</taxon>
    </lineage>
</organism>
<dbReference type="SUPFAM" id="SSF55729">
    <property type="entry name" value="Acyl-CoA N-acyltransferases (Nat)"/>
    <property type="match status" value="1"/>
</dbReference>
<dbReference type="InterPro" id="IPR016181">
    <property type="entry name" value="Acyl_CoA_acyltransferase"/>
</dbReference>